<organism evidence="4 5">
    <name type="scientific">Carnegiea gigantea</name>
    <dbReference type="NCBI Taxonomy" id="171969"/>
    <lineage>
        <taxon>Eukaryota</taxon>
        <taxon>Viridiplantae</taxon>
        <taxon>Streptophyta</taxon>
        <taxon>Embryophyta</taxon>
        <taxon>Tracheophyta</taxon>
        <taxon>Spermatophyta</taxon>
        <taxon>Magnoliopsida</taxon>
        <taxon>eudicotyledons</taxon>
        <taxon>Gunneridae</taxon>
        <taxon>Pentapetalae</taxon>
        <taxon>Caryophyllales</taxon>
        <taxon>Cactineae</taxon>
        <taxon>Cactaceae</taxon>
        <taxon>Cactoideae</taxon>
        <taxon>Echinocereeae</taxon>
        <taxon>Carnegiea</taxon>
    </lineage>
</organism>
<comment type="caution">
    <text evidence="4">The sequence shown here is derived from an EMBL/GenBank/DDBJ whole genome shotgun (WGS) entry which is preliminary data.</text>
</comment>
<evidence type="ECO:0000256" key="3">
    <source>
        <dbReference type="SAM" id="SignalP"/>
    </source>
</evidence>
<sequence>MKIIRLISLLVPSILLAYSLASISTASATKPFFLFGDSFLDAGSNNYINTSTVAQANFYPYGITFFHYPTGRCSDGRLACDFIAENANLPFIPPFLQPGEPQFFDGSNFASGGAGALVKTFQGLVRVQVIDLPMQLRNYKKVEKWLTCKLGEMGAKKRLRRAVFMFSVGTNDCVTLFLTNNTLSATYTISIC</sequence>
<proteinExistence type="inferred from homology"/>
<dbReference type="EMBL" id="JAKOGI010000031">
    <property type="protein sequence ID" value="KAJ8448291.1"/>
    <property type="molecule type" value="Genomic_DNA"/>
</dbReference>
<gene>
    <name evidence="4" type="ORF">Cgig2_025215</name>
</gene>
<dbReference type="Gene3D" id="3.40.50.1110">
    <property type="entry name" value="SGNH hydrolase"/>
    <property type="match status" value="1"/>
</dbReference>
<dbReference type="InterPro" id="IPR036514">
    <property type="entry name" value="SGNH_hydro_sf"/>
</dbReference>
<dbReference type="AlphaFoldDB" id="A0A9Q1QNU1"/>
<dbReference type="Proteomes" id="UP001153076">
    <property type="component" value="Unassembled WGS sequence"/>
</dbReference>
<comment type="similarity">
    <text evidence="1">Belongs to the 'GDSL' lipolytic enzyme family.</text>
</comment>
<evidence type="ECO:0000256" key="2">
    <source>
        <dbReference type="ARBA" id="ARBA00022729"/>
    </source>
</evidence>
<keyword evidence="5" id="KW-1185">Reference proteome</keyword>
<evidence type="ECO:0000313" key="5">
    <source>
        <dbReference type="Proteomes" id="UP001153076"/>
    </source>
</evidence>
<dbReference type="OrthoDB" id="1600564at2759"/>
<feature type="signal peptide" evidence="3">
    <location>
        <begin position="1"/>
        <end position="28"/>
    </location>
</feature>
<dbReference type="InterPro" id="IPR001087">
    <property type="entry name" value="GDSL"/>
</dbReference>
<evidence type="ECO:0000313" key="4">
    <source>
        <dbReference type="EMBL" id="KAJ8448291.1"/>
    </source>
</evidence>
<dbReference type="InterPro" id="IPR044552">
    <property type="entry name" value="GLIP1-5/GLL25"/>
</dbReference>
<feature type="chain" id="PRO_5040153130" evidence="3">
    <location>
        <begin position="29"/>
        <end position="192"/>
    </location>
</feature>
<name>A0A9Q1QNU1_9CARY</name>
<dbReference type="PANTHER" id="PTHR45966:SF4">
    <property type="entry name" value="GDSL ESTERASE_LIPASE 5"/>
    <property type="match status" value="1"/>
</dbReference>
<dbReference type="GO" id="GO:0016298">
    <property type="term" value="F:lipase activity"/>
    <property type="evidence" value="ECO:0007669"/>
    <property type="project" value="TreeGrafter"/>
</dbReference>
<evidence type="ECO:0000256" key="1">
    <source>
        <dbReference type="ARBA" id="ARBA00008668"/>
    </source>
</evidence>
<keyword evidence="2 3" id="KW-0732">Signal</keyword>
<protein>
    <submittedName>
        <fullName evidence="4">Uncharacterized protein</fullName>
    </submittedName>
</protein>
<reference evidence="4" key="1">
    <citation type="submission" date="2022-04" db="EMBL/GenBank/DDBJ databases">
        <title>Carnegiea gigantea Genome sequencing and assembly v2.</title>
        <authorList>
            <person name="Copetti D."/>
            <person name="Sanderson M.J."/>
            <person name="Burquez A."/>
            <person name="Wojciechowski M.F."/>
        </authorList>
    </citation>
    <scope>NUCLEOTIDE SEQUENCE</scope>
    <source>
        <strain evidence="4">SGP5-SGP5p</strain>
        <tissue evidence="4">Aerial part</tissue>
    </source>
</reference>
<dbReference type="PANTHER" id="PTHR45966">
    <property type="entry name" value="GDSL-LIKE LIPASE/ACYLHYDROLASE"/>
    <property type="match status" value="1"/>
</dbReference>
<dbReference type="Pfam" id="PF00657">
    <property type="entry name" value="Lipase_GDSL"/>
    <property type="match status" value="1"/>
</dbReference>
<accession>A0A9Q1QNU1</accession>